<protein>
    <submittedName>
        <fullName evidence="1">Uncharacterized protein</fullName>
    </submittedName>
</protein>
<evidence type="ECO:0000313" key="2">
    <source>
        <dbReference type="Proteomes" id="UP000229974"/>
    </source>
</evidence>
<dbReference type="EMBL" id="NEEW01000006">
    <property type="protein sequence ID" value="PJD84335.1"/>
    <property type="molecule type" value="Genomic_DNA"/>
</dbReference>
<proteinExistence type="predicted"/>
<comment type="caution">
    <text evidence="1">The sequence shown here is derived from an EMBL/GenBank/DDBJ whole genome shotgun (WGS) entry which is preliminary data.</text>
</comment>
<gene>
    <name evidence="1" type="ORF">B9Q30_14375</name>
</gene>
<dbReference type="OrthoDB" id="6630441at2"/>
<dbReference type="AlphaFoldDB" id="A0A2J0PXY9"/>
<evidence type="ECO:0000313" key="1">
    <source>
        <dbReference type="EMBL" id="PJD84335.1"/>
    </source>
</evidence>
<reference evidence="1 2" key="1">
    <citation type="journal article" date="2017" name="J. Antimicrob. Chemother.">
        <title>Characterization of the population structure, drug resistance mechanisms and plasmids of the community-associated Enterobacter cloacae complex in China.</title>
        <authorList>
            <person name="Zhou K."/>
            <person name="Yu W."/>
            <person name="Cao X."/>
            <person name="Shen P."/>
            <person name="Lu H."/>
            <person name="Luo Q."/>
            <person name="Rossen J.W.A."/>
            <person name="Xiao Y."/>
        </authorList>
    </citation>
    <scope>NUCLEOTIDE SEQUENCE [LARGE SCALE GENOMIC DNA]</scope>
    <source>
        <strain evidence="1 2">ECC904</strain>
    </source>
</reference>
<dbReference type="RefSeq" id="WP_072050134.1">
    <property type="nucleotide sequence ID" value="NZ_FJWQ01000057.1"/>
</dbReference>
<dbReference type="Proteomes" id="UP000229974">
    <property type="component" value="Unassembled WGS sequence"/>
</dbReference>
<name>A0A2J0PXY9_9ENTR</name>
<sequence>MKLILKSNKGLHVQLSASDAEGLLNVAAMCRLLGVDYNGVRQRIFRGDTIEQAIHHYLDKQGGE</sequence>
<accession>A0A2J0PXY9</accession>
<organism evidence="1 2">
    <name type="scientific">Enterobacter hormaechei</name>
    <dbReference type="NCBI Taxonomy" id="158836"/>
    <lineage>
        <taxon>Bacteria</taxon>
        <taxon>Pseudomonadati</taxon>
        <taxon>Pseudomonadota</taxon>
        <taxon>Gammaproteobacteria</taxon>
        <taxon>Enterobacterales</taxon>
        <taxon>Enterobacteriaceae</taxon>
        <taxon>Enterobacter</taxon>
        <taxon>Enterobacter cloacae complex</taxon>
    </lineage>
</organism>